<evidence type="ECO:0000256" key="1">
    <source>
        <dbReference type="ARBA" id="ARBA00008791"/>
    </source>
</evidence>
<organism evidence="3 4">
    <name type="scientific">Nitratireductor mangrovi</name>
    <dbReference type="NCBI Taxonomy" id="2599600"/>
    <lineage>
        <taxon>Bacteria</taxon>
        <taxon>Pseudomonadati</taxon>
        <taxon>Pseudomonadota</taxon>
        <taxon>Alphaproteobacteria</taxon>
        <taxon>Hyphomicrobiales</taxon>
        <taxon>Phyllobacteriaceae</taxon>
        <taxon>Nitratireductor</taxon>
    </lineage>
</organism>
<dbReference type="InterPro" id="IPR006015">
    <property type="entry name" value="Universal_stress_UspA"/>
</dbReference>
<sequence>MTFKTILAVTEADGSDDDLHLAAALCEEAGAHLSTLVVGIAAPPPVGEYAAVVSDIWVKERRDDIARLTSRTSGVSAFLAALPVSADVTSEYAEQFWADDAVGRRARYADLVLVGPGLAASPLLRDKVVEGVLFASGRPLLVVPDNARATLRPERVSVAWDGGMEASRAVREAIDLLTAAREVRLVLIDPVGGEEAHGAEPGADLASYLSRHGAKVTVDRLPSEGHPVAAILARHARDTACELLVAGAYGHSRLRESLLGGVTRSLLENPPLPVLLAR</sequence>
<dbReference type="CDD" id="cd00293">
    <property type="entry name" value="USP-like"/>
    <property type="match status" value="1"/>
</dbReference>
<dbReference type="KEGG" id="niy:FQ775_13750"/>
<dbReference type="InterPro" id="IPR006016">
    <property type="entry name" value="UspA"/>
</dbReference>
<dbReference type="EMBL" id="CP042301">
    <property type="protein sequence ID" value="QDZ01355.1"/>
    <property type="molecule type" value="Genomic_DNA"/>
</dbReference>
<evidence type="ECO:0000259" key="2">
    <source>
        <dbReference type="Pfam" id="PF00582"/>
    </source>
</evidence>
<gene>
    <name evidence="3" type="ORF">FQ775_13750</name>
</gene>
<dbReference type="AlphaFoldDB" id="A0A5B8L0A1"/>
<keyword evidence="4" id="KW-1185">Reference proteome</keyword>
<feature type="domain" description="UspA" evidence="2">
    <location>
        <begin position="155"/>
        <end position="278"/>
    </location>
</feature>
<reference evidence="3" key="1">
    <citation type="submission" date="2020-04" db="EMBL/GenBank/DDBJ databases">
        <title>Nitratireductor sp. nov. isolated from mangrove soil.</title>
        <authorList>
            <person name="Ye Y."/>
        </authorList>
    </citation>
    <scope>NUCLEOTIDE SEQUENCE</scope>
    <source>
        <strain evidence="3">SY7</strain>
    </source>
</reference>
<comment type="similarity">
    <text evidence="1">Belongs to the universal stress protein A family.</text>
</comment>
<dbReference type="Proteomes" id="UP000321389">
    <property type="component" value="Chromosome"/>
</dbReference>
<dbReference type="SUPFAM" id="SSF52402">
    <property type="entry name" value="Adenine nucleotide alpha hydrolases-like"/>
    <property type="match status" value="2"/>
</dbReference>
<dbReference type="OrthoDB" id="9804721at2"/>
<proteinExistence type="inferred from homology"/>
<dbReference type="PRINTS" id="PR01438">
    <property type="entry name" value="UNVRSLSTRESS"/>
</dbReference>
<evidence type="ECO:0000313" key="3">
    <source>
        <dbReference type="EMBL" id="QDZ01355.1"/>
    </source>
</evidence>
<dbReference type="Gene3D" id="3.40.50.12370">
    <property type="match status" value="1"/>
</dbReference>
<evidence type="ECO:0000313" key="4">
    <source>
        <dbReference type="Proteomes" id="UP000321389"/>
    </source>
</evidence>
<dbReference type="RefSeq" id="WP_146300000.1">
    <property type="nucleotide sequence ID" value="NZ_CP042301.2"/>
</dbReference>
<dbReference type="PANTHER" id="PTHR46268">
    <property type="entry name" value="STRESS RESPONSE PROTEIN NHAX"/>
    <property type="match status" value="1"/>
</dbReference>
<name>A0A5B8L0A1_9HYPH</name>
<dbReference type="Pfam" id="PF00582">
    <property type="entry name" value="Usp"/>
    <property type="match status" value="1"/>
</dbReference>
<dbReference type="PANTHER" id="PTHR46268:SF15">
    <property type="entry name" value="UNIVERSAL STRESS PROTEIN HP_0031"/>
    <property type="match status" value="1"/>
</dbReference>
<protein>
    <submittedName>
        <fullName evidence="3">Universal stress protein</fullName>
    </submittedName>
</protein>
<accession>A0A5B8L0A1</accession>